<evidence type="ECO:0000313" key="3">
    <source>
        <dbReference type="Proteomes" id="UP000030645"/>
    </source>
</evidence>
<gene>
    <name evidence="2" type="ORF">L484_007109</name>
</gene>
<dbReference type="EMBL" id="KE345513">
    <property type="protein sequence ID" value="EXC04879.1"/>
    <property type="molecule type" value="Genomic_DNA"/>
</dbReference>
<accession>W9SG33</accession>
<feature type="region of interest" description="Disordered" evidence="1">
    <location>
        <begin position="1"/>
        <end position="98"/>
    </location>
</feature>
<reference evidence="3" key="1">
    <citation type="submission" date="2013-01" db="EMBL/GenBank/DDBJ databases">
        <title>Draft Genome Sequence of a Mulberry Tree, Morus notabilis C.K. Schneid.</title>
        <authorList>
            <person name="He N."/>
            <person name="Zhao S."/>
        </authorList>
    </citation>
    <scope>NUCLEOTIDE SEQUENCE</scope>
</reference>
<organism evidence="2 3">
    <name type="scientific">Morus notabilis</name>
    <dbReference type="NCBI Taxonomy" id="981085"/>
    <lineage>
        <taxon>Eukaryota</taxon>
        <taxon>Viridiplantae</taxon>
        <taxon>Streptophyta</taxon>
        <taxon>Embryophyta</taxon>
        <taxon>Tracheophyta</taxon>
        <taxon>Spermatophyta</taxon>
        <taxon>Magnoliopsida</taxon>
        <taxon>eudicotyledons</taxon>
        <taxon>Gunneridae</taxon>
        <taxon>Pentapetalae</taxon>
        <taxon>rosids</taxon>
        <taxon>fabids</taxon>
        <taxon>Rosales</taxon>
        <taxon>Moraceae</taxon>
        <taxon>Moreae</taxon>
        <taxon>Morus</taxon>
    </lineage>
</organism>
<evidence type="ECO:0000256" key="1">
    <source>
        <dbReference type="SAM" id="MobiDB-lite"/>
    </source>
</evidence>
<sequence length="114" mass="12971">MNFSLTQPSITPASSSLQSNPSNPRSNPLKPISAKTTQLYKTKVRNPRPNPNNLQNHVLHPSHRPRPHRRQAHARDCRARPRLLPKRQPARPPLLPVGRQCHGEAQRFAKFDCV</sequence>
<dbReference type="Proteomes" id="UP000030645">
    <property type="component" value="Unassembled WGS sequence"/>
</dbReference>
<proteinExistence type="predicted"/>
<name>W9SG33_9ROSA</name>
<protein>
    <submittedName>
        <fullName evidence="2">Uncharacterized protein</fullName>
    </submittedName>
</protein>
<dbReference type="AlphaFoldDB" id="W9SG33"/>
<keyword evidence="3" id="KW-1185">Reference proteome</keyword>
<feature type="compositionally biased region" description="Basic residues" evidence="1">
    <location>
        <begin position="60"/>
        <end position="72"/>
    </location>
</feature>
<feature type="compositionally biased region" description="Polar residues" evidence="1">
    <location>
        <begin position="1"/>
        <end position="26"/>
    </location>
</feature>
<evidence type="ECO:0000313" key="2">
    <source>
        <dbReference type="EMBL" id="EXC04879.1"/>
    </source>
</evidence>
<feature type="compositionally biased region" description="Basic residues" evidence="1">
    <location>
        <begin position="80"/>
        <end position="89"/>
    </location>
</feature>